<reference evidence="2" key="1">
    <citation type="submission" date="2020-02" db="EMBL/GenBank/DDBJ databases">
        <authorList>
            <person name="Meier V. D."/>
        </authorList>
    </citation>
    <scope>NUCLEOTIDE SEQUENCE</scope>
    <source>
        <strain evidence="2">AVDCRST_MAG88</strain>
    </source>
</reference>
<dbReference type="EMBL" id="CADCWM010000257">
    <property type="protein sequence ID" value="CAA9550327.1"/>
    <property type="molecule type" value="Genomic_DNA"/>
</dbReference>
<accession>A0A6J4UGT2</accession>
<sequence length="79" mass="8333">MDGITATTGDFLPRGAMHRSRTSSGHVGGDGMKAALEHLPSHCKTCAKKRYMYIVWTNSPGEGVASLECGGGANLRDNP</sequence>
<evidence type="ECO:0000313" key="2">
    <source>
        <dbReference type="EMBL" id="CAA9550327.1"/>
    </source>
</evidence>
<dbReference type="AlphaFoldDB" id="A0A6J4UGT2"/>
<feature type="region of interest" description="Disordered" evidence="1">
    <location>
        <begin position="1"/>
        <end position="29"/>
    </location>
</feature>
<evidence type="ECO:0000256" key="1">
    <source>
        <dbReference type="SAM" id="MobiDB-lite"/>
    </source>
</evidence>
<organism evidence="2">
    <name type="scientific">uncultured Thermomicrobiales bacterium</name>
    <dbReference type="NCBI Taxonomy" id="1645740"/>
    <lineage>
        <taxon>Bacteria</taxon>
        <taxon>Pseudomonadati</taxon>
        <taxon>Thermomicrobiota</taxon>
        <taxon>Thermomicrobia</taxon>
        <taxon>Thermomicrobiales</taxon>
        <taxon>environmental samples</taxon>
    </lineage>
</organism>
<proteinExistence type="predicted"/>
<gene>
    <name evidence="2" type="ORF">AVDCRST_MAG88-722</name>
</gene>
<protein>
    <submittedName>
        <fullName evidence="2">Uncharacterized protein</fullName>
    </submittedName>
</protein>
<name>A0A6J4UGT2_9BACT</name>